<comment type="caution">
    <text evidence="1">The sequence shown here is derived from an EMBL/GenBank/DDBJ whole genome shotgun (WGS) entry which is preliminary data.</text>
</comment>
<dbReference type="EMBL" id="JAOYFB010000039">
    <property type="protein sequence ID" value="KAK4030054.1"/>
    <property type="molecule type" value="Genomic_DNA"/>
</dbReference>
<evidence type="ECO:0000313" key="1">
    <source>
        <dbReference type="EMBL" id="KAK4030054.1"/>
    </source>
</evidence>
<keyword evidence="2" id="KW-1185">Reference proteome</keyword>
<dbReference type="Proteomes" id="UP001234178">
    <property type="component" value="Unassembled WGS sequence"/>
</dbReference>
<proteinExistence type="predicted"/>
<accession>A0ABR0AY46</accession>
<name>A0ABR0AY46_9CRUS</name>
<reference evidence="1 2" key="1">
    <citation type="journal article" date="2023" name="Nucleic Acids Res.">
        <title>The hologenome of Daphnia magna reveals possible DNA methylation and microbiome-mediated evolution of the host genome.</title>
        <authorList>
            <person name="Chaturvedi A."/>
            <person name="Li X."/>
            <person name="Dhandapani V."/>
            <person name="Marshall H."/>
            <person name="Kissane S."/>
            <person name="Cuenca-Cambronero M."/>
            <person name="Asole G."/>
            <person name="Calvet F."/>
            <person name="Ruiz-Romero M."/>
            <person name="Marangio P."/>
            <person name="Guigo R."/>
            <person name="Rago D."/>
            <person name="Mirbahai L."/>
            <person name="Eastwood N."/>
            <person name="Colbourne J.K."/>
            <person name="Zhou J."/>
            <person name="Mallon E."/>
            <person name="Orsini L."/>
        </authorList>
    </citation>
    <scope>NUCLEOTIDE SEQUENCE [LARGE SCALE GENOMIC DNA]</scope>
    <source>
        <strain evidence="1">LRV0_1</strain>
    </source>
</reference>
<organism evidence="1 2">
    <name type="scientific">Daphnia magna</name>
    <dbReference type="NCBI Taxonomy" id="35525"/>
    <lineage>
        <taxon>Eukaryota</taxon>
        <taxon>Metazoa</taxon>
        <taxon>Ecdysozoa</taxon>
        <taxon>Arthropoda</taxon>
        <taxon>Crustacea</taxon>
        <taxon>Branchiopoda</taxon>
        <taxon>Diplostraca</taxon>
        <taxon>Cladocera</taxon>
        <taxon>Anomopoda</taxon>
        <taxon>Daphniidae</taxon>
        <taxon>Daphnia</taxon>
    </lineage>
</organism>
<evidence type="ECO:0000313" key="2">
    <source>
        <dbReference type="Proteomes" id="UP001234178"/>
    </source>
</evidence>
<sequence length="84" mass="9266">MGEAAKLVSILRDTPYKELLLLKSSRMPPGAKVYKFSTRLKENGEQKEALNIVSAEEEEENGSSCGAEVQDIKETVKIKDNALP</sequence>
<gene>
    <name evidence="1" type="ORF">OUZ56_023012</name>
</gene>
<protein>
    <submittedName>
        <fullName evidence="1">Uncharacterized protein</fullName>
    </submittedName>
</protein>